<keyword evidence="1" id="KW-1133">Transmembrane helix</keyword>
<keyword evidence="3" id="KW-1185">Reference proteome</keyword>
<evidence type="ECO:0000313" key="3">
    <source>
        <dbReference type="Proteomes" id="UP000217935"/>
    </source>
</evidence>
<feature type="transmembrane region" description="Helical" evidence="1">
    <location>
        <begin position="76"/>
        <end position="98"/>
    </location>
</feature>
<dbReference type="Proteomes" id="UP000217935">
    <property type="component" value="Chromosome"/>
</dbReference>
<sequence length="158" mass="17389">MPSYIRHILKHPRIFHQGLMETKLGFAYAIGLSAVLASSGVLLVYLANSGIFPLIGFAFLLWSLKERLSIIGKSPWLILVPIVVTLAAALLYLIYLWIYLDHTGIPCSGCKWQDEPTILRLGANFGLSILAIASWIALIAICMFSTSINQTRNNGGTK</sequence>
<evidence type="ECO:0000256" key="1">
    <source>
        <dbReference type="SAM" id="Phobius"/>
    </source>
</evidence>
<proteinExistence type="predicted"/>
<protein>
    <submittedName>
        <fullName evidence="2">Uncharacterized protein</fullName>
    </submittedName>
</protein>
<keyword evidence="1" id="KW-0472">Membrane</keyword>
<keyword evidence="1" id="KW-0812">Transmembrane</keyword>
<organism evidence="2 3">
    <name type="scientific">Celeribacter ethanolicus</name>
    <dbReference type="NCBI Taxonomy" id="1758178"/>
    <lineage>
        <taxon>Bacteria</taxon>
        <taxon>Pseudomonadati</taxon>
        <taxon>Pseudomonadota</taxon>
        <taxon>Alphaproteobacteria</taxon>
        <taxon>Rhodobacterales</taxon>
        <taxon>Roseobacteraceae</taxon>
        <taxon>Celeribacter</taxon>
    </lineage>
</organism>
<gene>
    <name evidence="2" type="ORF">CEW89_10140</name>
</gene>
<dbReference type="EMBL" id="CP022196">
    <property type="protein sequence ID" value="ATG47891.1"/>
    <property type="molecule type" value="Genomic_DNA"/>
</dbReference>
<name>A0A291GCG2_9RHOB</name>
<reference evidence="2 3" key="1">
    <citation type="submission" date="2017-06" db="EMBL/GenBank/DDBJ databases">
        <title>Celeribacter sp. TSPH2 complete genome sequence.</title>
        <authorList>
            <person name="Woo J.-H."/>
            <person name="Kim H.-S."/>
        </authorList>
    </citation>
    <scope>NUCLEOTIDE SEQUENCE [LARGE SCALE GENOMIC DNA]</scope>
    <source>
        <strain evidence="2 3">TSPH2</strain>
    </source>
</reference>
<dbReference type="AlphaFoldDB" id="A0A291GCG2"/>
<feature type="transmembrane region" description="Helical" evidence="1">
    <location>
        <begin position="43"/>
        <end position="64"/>
    </location>
</feature>
<dbReference type="KEGG" id="ceh:CEW89_10140"/>
<feature type="transmembrane region" description="Helical" evidence="1">
    <location>
        <begin position="20"/>
        <end position="37"/>
    </location>
</feature>
<feature type="transmembrane region" description="Helical" evidence="1">
    <location>
        <begin position="118"/>
        <end position="144"/>
    </location>
</feature>
<accession>A0A291GCG2</accession>
<evidence type="ECO:0000313" key="2">
    <source>
        <dbReference type="EMBL" id="ATG47891.1"/>
    </source>
</evidence>